<accession>A0ABT4TM14</accession>
<sequence length="69" mass="8155">MTSNNRVDDRLLLLPEVAELMRTSEASLRWLRNQGRAPYLFRMNRRIVAYRSEVVAYIEEQRSLDRASA</sequence>
<dbReference type="Pfam" id="PF12728">
    <property type="entry name" value="HTH_17"/>
    <property type="match status" value="1"/>
</dbReference>
<protein>
    <recommendedName>
        <fullName evidence="1">Helix-turn-helix domain-containing protein</fullName>
    </recommendedName>
</protein>
<comment type="caution">
    <text evidence="2">The sequence shown here is derived from an EMBL/GenBank/DDBJ whole genome shotgun (WGS) entry which is preliminary data.</text>
</comment>
<gene>
    <name evidence="2" type="ORF">O4U47_14535</name>
</gene>
<dbReference type="Proteomes" id="UP001165685">
    <property type="component" value="Unassembled WGS sequence"/>
</dbReference>
<proteinExistence type="predicted"/>
<evidence type="ECO:0000259" key="1">
    <source>
        <dbReference type="Pfam" id="PF12728"/>
    </source>
</evidence>
<evidence type="ECO:0000313" key="2">
    <source>
        <dbReference type="EMBL" id="MDA2805733.1"/>
    </source>
</evidence>
<dbReference type="RefSeq" id="WP_270678386.1">
    <property type="nucleotide sequence ID" value="NZ_JAQFWP010000024.1"/>
</dbReference>
<dbReference type="EMBL" id="JAQFWP010000024">
    <property type="protein sequence ID" value="MDA2805733.1"/>
    <property type="molecule type" value="Genomic_DNA"/>
</dbReference>
<organism evidence="2 3">
    <name type="scientific">Nocardiopsis suaedae</name>
    <dbReference type="NCBI Taxonomy" id="3018444"/>
    <lineage>
        <taxon>Bacteria</taxon>
        <taxon>Bacillati</taxon>
        <taxon>Actinomycetota</taxon>
        <taxon>Actinomycetes</taxon>
        <taxon>Streptosporangiales</taxon>
        <taxon>Nocardiopsidaceae</taxon>
        <taxon>Nocardiopsis</taxon>
    </lineage>
</organism>
<dbReference type="InterPro" id="IPR041657">
    <property type="entry name" value="HTH_17"/>
</dbReference>
<reference evidence="2" key="1">
    <citation type="submission" date="2023-01" db="EMBL/GenBank/DDBJ databases">
        <title>Draft genome sequence of Nocardiopsis sp. LSu2-4 isolated from halophytes.</title>
        <authorList>
            <person name="Duangmal K."/>
            <person name="Chantavorakit T."/>
        </authorList>
    </citation>
    <scope>NUCLEOTIDE SEQUENCE</scope>
    <source>
        <strain evidence="2">LSu2-4</strain>
    </source>
</reference>
<name>A0ABT4TM14_9ACTN</name>
<evidence type="ECO:0000313" key="3">
    <source>
        <dbReference type="Proteomes" id="UP001165685"/>
    </source>
</evidence>
<keyword evidence="3" id="KW-1185">Reference proteome</keyword>
<feature type="domain" description="Helix-turn-helix" evidence="1">
    <location>
        <begin position="15"/>
        <end position="62"/>
    </location>
</feature>